<dbReference type="GO" id="GO:0008270">
    <property type="term" value="F:zinc ion binding"/>
    <property type="evidence" value="ECO:0007669"/>
    <property type="project" value="UniProtKB-KW"/>
</dbReference>
<evidence type="ECO:0000256" key="2">
    <source>
        <dbReference type="ARBA" id="ARBA00005816"/>
    </source>
</evidence>
<evidence type="ECO:0000313" key="14">
    <source>
        <dbReference type="Proteomes" id="UP000308652"/>
    </source>
</evidence>
<dbReference type="InterPro" id="IPR028005">
    <property type="entry name" value="AcTrfase_ESCO_Znf_dom"/>
</dbReference>
<dbReference type="GO" id="GO:0061733">
    <property type="term" value="F:protein-lysine-acetyltransferase activity"/>
    <property type="evidence" value="ECO:0007669"/>
    <property type="project" value="TreeGrafter"/>
</dbReference>
<evidence type="ECO:0000313" key="13">
    <source>
        <dbReference type="EMBL" id="TFK44950.1"/>
    </source>
</evidence>
<evidence type="ECO:0000256" key="5">
    <source>
        <dbReference type="ARBA" id="ARBA00022771"/>
    </source>
</evidence>
<organism evidence="13 14">
    <name type="scientific">Crucibulum laeve</name>
    <dbReference type="NCBI Taxonomy" id="68775"/>
    <lineage>
        <taxon>Eukaryota</taxon>
        <taxon>Fungi</taxon>
        <taxon>Dikarya</taxon>
        <taxon>Basidiomycota</taxon>
        <taxon>Agaricomycotina</taxon>
        <taxon>Agaricomycetes</taxon>
        <taxon>Agaricomycetidae</taxon>
        <taxon>Agaricales</taxon>
        <taxon>Agaricineae</taxon>
        <taxon>Nidulariaceae</taxon>
        <taxon>Crucibulum</taxon>
    </lineage>
</organism>
<dbReference type="Pfam" id="PF13878">
    <property type="entry name" value="zf-C2H2_3"/>
    <property type="match status" value="1"/>
</dbReference>
<keyword evidence="3" id="KW-0808">Transferase</keyword>
<evidence type="ECO:0000256" key="3">
    <source>
        <dbReference type="ARBA" id="ARBA00022679"/>
    </source>
</evidence>
<evidence type="ECO:0000259" key="11">
    <source>
        <dbReference type="Pfam" id="PF13878"/>
    </source>
</evidence>
<evidence type="ECO:0008006" key="15">
    <source>
        <dbReference type="Google" id="ProtNLM"/>
    </source>
</evidence>
<feature type="region of interest" description="Disordered" evidence="10">
    <location>
        <begin position="1"/>
        <end position="47"/>
    </location>
</feature>
<evidence type="ECO:0000256" key="9">
    <source>
        <dbReference type="ARBA" id="ARBA00023315"/>
    </source>
</evidence>
<keyword evidence="7" id="KW-0539">Nucleus</keyword>
<dbReference type="InterPro" id="IPR028009">
    <property type="entry name" value="ESCO_Acetyltransf_dom"/>
</dbReference>
<keyword evidence="9" id="KW-0012">Acyltransferase</keyword>
<keyword evidence="4" id="KW-0479">Metal-binding</keyword>
<dbReference type="GO" id="GO:0005634">
    <property type="term" value="C:nucleus"/>
    <property type="evidence" value="ECO:0007669"/>
    <property type="project" value="UniProtKB-SubCell"/>
</dbReference>
<dbReference type="PANTHER" id="PTHR45884">
    <property type="entry name" value="N-ACETYLTRANSFERASE ECO"/>
    <property type="match status" value="1"/>
</dbReference>
<dbReference type="OrthoDB" id="428854at2759"/>
<sequence>MLVKRTYSARDRQNRPPPPSPSSSLTPVSTPSPQKRKRPLDENSSLCNQTLPTLKRAKFHKTPCALSSVKSTKQKTLTQLHFCIDQNIFRTCSLCNLSYTKGAPDDETLHRAHCARVQRGIEWGREEEREAAKANVVEIERGVKLKDRKEGRIICFPANTTGKIGAKISTLLQTVNLALSAPALTPEAIQASKVYLFLLSDGTSSREKVAGCVIAQRISTAMAIASPSKTLPSDPKSLVTIDASSGLFCHPQPLPTHMGIPRLFVPSNYRRHGIASKVLSAAAETFIHGCPLDPRKGEIAFTQPTGAGNAVMRHWGGDAMRIYEE</sequence>
<keyword evidence="14" id="KW-1185">Reference proteome</keyword>
<comment type="subcellular location">
    <subcellularLocation>
        <location evidence="1">Nucleus</location>
    </subcellularLocation>
</comment>
<dbReference type="PANTHER" id="PTHR45884:SF2">
    <property type="entry name" value="N-ACETYLTRANSFERASE ECO"/>
    <property type="match status" value="1"/>
</dbReference>
<gene>
    <name evidence="13" type="ORF">BDQ12DRAFT_642011</name>
</gene>
<accession>A0A5C3MIE1</accession>
<keyword evidence="6" id="KW-0862">Zinc</keyword>
<feature type="domain" description="N-acetyltransferase ESCO zinc-finger" evidence="11">
    <location>
        <begin position="79"/>
        <end position="116"/>
    </location>
</feature>
<evidence type="ECO:0000256" key="6">
    <source>
        <dbReference type="ARBA" id="ARBA00022833"/>
    </source>
</evidence>
<keyword evidence="8" id="KW-0131">Cell cycle</keyword>
<feature type="compositionally biased region" description="Low complexity" evidence="10">
    <location>
        <begin position="22"/>
        <end position="33"/>
    </location>
</feature>
<dbReference type="STRING" id="68775.A0A5C3MIE1"/>
<dbReference type="AlphaFoldDB" id="A0A5C3MIE1"/>
<dbReference type="GO" id="GO:0000785">
    <property type="term" value="C:chromatin"/>
    <property type="evidence" value="ECO:0007669"/>
    <property type="project" value="TreeGrafter"/>
</dbReference>
<evidence type="ECO:0000256" key="4">
    <source>
        <dbReference type="ARBA" id="ARBA00022723"/>
    </source>
</evidence>
<dbReference type="GO" id="GO:0007064">
    <property type="term" value="P:mitotic sister chromatid cohesion"/>
    <property type="evidence" value="ECO:0007669"/>
    <property type="project" value="TreeGrafter"/>
</dbReference>
<reference evidence="13 14" key="1">
    <citation type="journal article" date="2019" name="Nat. Ecol. Evol.">
        <title>Megaphylogeny resolves global patterns of mushroom evolution.</title>
        <authorList>
            <person name="Varga T."/>
            <person name="Krizsan K."/>
            <person name="Foldi C."/>
            <person name="Dima B."/>
            <person name="Sanchez-Garcia M."/>
            <person name="Sanchez-Ramirez S."/>
            <person name="Szollosi G.J."/>
            <person name="Szarkandi J.G."/>
            <person name="Papp V."/>
            <person name="Albert L."/>
            <person name="Andreopoulos W."/>
            <person name="Angelini C."/>
            <person name="Antonin V."/>
            <person name="Barry K.W."/>
            <person name="Bougher N.L."/>
            <person name="Buchanan P."/>
            <person name="Buyck B."/>
            <person name="Bense V."/>
            <person name="Catcheside P."/>
            <person name="Chovatia M."/>
            <person name="Cooper J."/>
            <person name="Damon W."/>
            <person name="Desjardin D."/>
            <person name="Finy P."/>
            <person name="Geml J."/>
            <person name="Haridas S."/>
            <person name="Hughes K."/>
            <person name="Justo A."/>
            <person name="Karasinski D."/>
            <person name="Kautmanova I."/>
            <person name="Kiss B."/>
            <person name="Kocsube S."/>
            <person name="Kotiranta H."/>
            <person name="LaButti K.M."/>
            <person name="Lechner B.E."/>
            <person name="Liimatainen K."/>
            <person name="Lipzen A."/>
            <person name="Lukacs Z."/>
            <person name="Mihaltcheva S."/>
            <person name="Morgado L.N."/>
            <person name="Niskanen T."/>
            <person name="Noordeloos M.E."/>
            <person name="Ohm R.A."/>
            <person name="Ortiz-Santana B."/>
            <person name="Ovrebo C."/>
            <person name="Racz N."/>
            <person name="Riley R."/>
            <person name="Savchenko A."/>
            <person name="Shiryaev A."/>
            <person name="Soop K."/>
            <person name="Spirin V."/>
            <person name="Szebenyi C."/>
            <person name="Tomsovsky M."/>
            <person name="Tulloss R.E."/>
            <person name="Uehling J."/>
            <person name="Grigoriev I.V."/>
            <person name="Vagvolgyi C."/>
            <person name="Papp T."/>
            <person name="Martin F.M."/>
            <person name="Miettinen O."/>
            <person name="Hibbett D.S."/>
            <person name="Nagy L.G."/>
        </authorList>
    </citation>
    <scope>NUCLEOTIDE SEQUENCE [LARGE SCALE GENOMIC DNA]</scope>
    <source>
        <strain evidence="13 14">CBS 166.37</strain>
    </source>
</reference>
<evidence type="ECO:0000256" key="7">
    <source>
        <dbReference type="ARBA" id="ARBA00023242"/>
    </source>
</evidence>
<evidence type="ECO:0000256" key="1">
    <source>
        <dbReference type="ARBA" id="ARBA00004123"/>
    </source>
</evidence>
<evidence type="ECO:0000256" key="10">
    <source>
        <dbReference type="SAM" id="MobiDB-lite"/>
    </source>
</evidence>
<dbReference type="EMBL" id="ML213590">
    <property type="protein sequence ID" value="TFK44950.1"/>
    <property type="molecule type" value="Genomic_DNA"/>
</dbReference>
<protein>
    <recommendedName>
        <fullName evidence="15">ESCO1/2 acetyl-transferase-domain-containing protein</fullName>
    </recommendedName>
</protein>
<dbReference type="Pfam" id="PF13880">
    <property type="entry name" value="Acetyltransf_13"/>
    <property type="match status" value="1"/>
</dbReference>
<keyword evidence="5" id="KW-0863">Zinc-finger</keyword>
<feature type="domain" description="N-acetyltransferase ESCO acetyl-transferase" evidence="12">
    <location>
        <begin position="255"/>
        <end position="318"/>
    </location>
</feature>
<proteinExistence type="inferred from homology"/>
<dbReference type="Proteomes" id="UP000308652">
    <property type="component" value="Unassembled WGS sequence"/>
</dbReference>
<evidence type="ECO:0000256" key="8">
    <source>
        <dbReference type="ARBA" id="ARBA00023306"/>
    </source>
</evidence>
<evidence type="ECO:0000259" key="12">
    <source>
        <dbReference type="Pfam" id="PF13880"/>
    </source>
</evidence>
<comment type="similarity">
    <text evidence="2">Belongs to the acetyltransferase family. ECO subfamily.</text>
</comment>
<name>A0A5C3MIE1_9AGAR</name>